<dbReference type="GO" id="GO:1902600">
    <property type="term" value="P:proton transmembrane transport"/>
    <property type="evidence" value="ECO:0007669"/>
    <property type="project" value="InterPro"/>
</dbReference>
<evidence type="ECO:0000256" key="1">
    <source>
        <dbReference type="ARBA" id="ARBA00004651"/>
    </source>
</evidence>
<reference evidence="12" key="1">
    <citation type="journal article" date="2020" name="mSystems">
        <title>Genome- and Community-Level Interaction Insights into Carbon Utilization and Element Cycling Functions of Hydrothermarchaeota in Hydrothermal Sediment.</title>
        <authorList>
            <person name="Zhou Z."/>
            <person name="Liu Y."/>
            <person name="Xu W."/>
            <person name="Pan J."/>
            <person name="Luo Z.H."/>
            <person name="Li M."/>
        </authorList>
    </citation>
    <scope>NUCLEOTIDE SEQUENCE [LARGE SCALE GENOMIC DNA]</scope>
    <source>
        <strain evidence="12">HyVt-533</strain>
    </source>
</reference>
<feature type="transmembrane region" description="Helical" evidence="9">
    <location>
        <begin position="118"/>
        <end position="138"/>
    </location>
</feature>
<dbReference type="PANTHER" id="PTHR32507">
    <property type="entry name" value="NA(+)/H(+) ANTIPORTER 1"/>
    <property type="match status" value="1"/>
</dbReference>
<name>A0A7V5U277_9BACT</name>
<feature type="transmembrane region" description="Helical" evidence="9">
    <location>
        <begin position="219"/>
        <end position="236"/>
    </location>
</feature>
<evidence type="ECO:0000313" key="12">
    <source>
        <dbReference type="EMBL" id="HHI96902.1"/>
    </source>
</evidence>
<dbReference type="Pfam" id="PF02254">
    <property type="entry name" value="TrkA_N"/>
    <property type="match status" value="1"/>
</dbReference>
<feature type="transmembrane region" description="Helical" evidence="9">
    <location>
        <begin position="182"/>
        <end position="207"/>
    </location>
</feature>
<sequence length="592" mass="66230">MEKAVLLNLALVIAVGILAQWLAWLFRLPSIIFLLLAGLLLGPVTGFLDPDQLLGDFLAPLVSASIAVILFEGSLNLRFEEVKTKASVVINLISVGALVTWALTTLLAHYLLNFPWPLALLLGAILIVSGPTVIGPLLNHVRPRKPIGPILRWESILIDPIGAICAVLVFEAITQQEKGWFLLWAFVKTILIGVGFGYLLAQMLIVIMRRYFVPEYLEIAFFLMFLMLGFALSSYFQPETGLLTVTVMGALLANQKIVSIKHVAAFKENLAIPLLANLFILLTARLDLKDFLAFSWREPLFLGAIIFVVRPVAVFFSTMRSGLSLRERLFLGGISPRGIVAAAVSSLFALHLKDYGFPLAHKLVTITFLVIMGTVLINGLLARPWACFLKVCQQEPNGVLFVGAHDWAREMAHAIHEEGIEVLMVDTNWFHVKAAEKEGLPSFYASIFSDCVLEEVEFEGLGKLFAVTGNDEVNTLAVVHFMEIFGRKEVYQLAPSKEISGCLRAAPQVKGRLLFGEEIDYQYLEGLYRRGYRVRKLKLSKYFDYERAYRLFNGQLIPLFLIAENRKQILVYTADHRPRPRPGQYLVLLGNR</sequence>
<feature type="transmembrane region" description="Helical" evidence="9">
    <location>
        <begin position="6"/>
        <end position="24"/>
    </location>
</feature>
<dbReference type="GO" id="GO:0015297">
    <property type="term" value="F:antiporter activity"/>
    <property type="evidence" value="ECO:0007669"/>
    <property type="project" value="UniProtKB-KW"/>
</dbReference>
<dbReference type="Gene3D" id="3.40.50.720">
    <property type="entry name" value="NAD(P)-binding Rossmann-like Domain"/>
    <property type="match status" value="1"/>
</dbReference>
<dbReference type="InterPro" id="IPR038770">
    <property type="entry name" value="Na+/solute_symporter_sf"/>
</dbReference>
<dbReference type="InterPro" id="IPR006153">
    <property type="entry name" value="Cation/H_exchanger_TM"/>
</dbReference>
<keyword evidence="4" id="KW-1003">Cell membrane</keyword>
<keyword evidence="8 9" id="KW-0472">Membrane</keyword>
<dbReference type="GO" id="GO:0005886">
    <property type="term" value="C:plasma membrane"/>
    <property type="evidence" value="ECO:0007669"/>
    <property type="project" value="UniProtKB-SubCell"/>
</dbReference>
<organism evidence="12">
    <name type="scientific">Thermodesulfatator atlanticus</name>
    <dbReference type="NCBI Taxonomy" id="501497"/>
    <lineage>
        <taxon>Bacteria</taxon>
        <taxon>Pseudomonadati</taxon>
        <taxon>Thermodesulfobacteriota</taxon>
        <taxon>Thermodesulfobacteria</taxon>
        <taxon>Thermodesulfobacteriales</taxon>
        <taxon>Thermodesulfatatoraceae</taxon>
        <taxon>Thermodesulfatator</taxon>
    </lineage>
</organism>
<evidence type="ECO:0000256" key="3">
    <source>
        <dbReference type="ARBA" id="ARBA00022449"/>
    </source>
</evidence>
<comment type="subcellular location">
    <subcellularLocation>
        <location evidence="1">Cell membrane</location>
        <topology evidence="1">Multi-pass membrane protein</topology>
    </subcellularLocation>
</comment>
<keyword evidence="5 9" id="KW-0812">Transmembrane</keyword>
<dbReference type="AlphaFoldDB" id="A0A7V5U277"/>
<evidence type="ECO:0000256" key="8">
    <source>
        <dbReference type="ARBA" id="ARBA00023136"/>
    </source>
</evidence>
<feature type="domain" description="Cation/H+ exchanger transmembrane" evidence="10">
    <location>
        <begin position="18"/>
        <end position="385"/>
    </location>
</feature>
<evidence type="ECO:0000256" key="7">
    <source>
        <dbReference type="ARBA" id="ARBA00023065"/>
    </source>
</evidence>
<dbReference type="EMBL" id="DROK01000103">
    <property type="protein sequence ID" value="HHI96902.1"/>
    <property type="molecule type" value="Genomic_DNA"/>
</dbReference>
<keyword evidence="3" id="KW-0050">Antiport</keyword>
<dbReference type="Proteomes" id="UP000886101">
    <property type="component" value="Unassembled WGS sequence"/>
</dbReference>
<protein>
    <recommendedName>
        <fullName evidence="13">RCK N-terminal domain-containing protein</fullName>
    </recommendedName>
</protein>
<proteinExistence type="predicted"/>
<gene>
    <name evidence="12" type="ORF">ENJ96_03540</name>
</gene>
<keyword evidence="6 9" id="KW-1133">Transmembrane helix</keyword>
<feature type="transmembrane region" description="Helical" evidence="9">
    <location>
        <begin position="31"/>
        <end position="48"/>
    </location>
</feature>
<feature type="domain" description="RCK N-terminal" evidence="11">
    <location>
        <begin position="401"/>
        <end position="496"/>
    </location>
</feature>
<feature type="transmembrane region" description="Helical" evidence="9">
    <location>
        <begin position="300"/>
        <end position="317"/>
    </location>
</feature>
<dbReference type="GO" id="GO:0006813">
    <property type="term" value="P:potassium ion transport"/>
    <property type="evidence" value="ECO:0007669"/>
    <property type="project" value="InterPro"/>
</dbReference>
<dbReference type="SUPFAM" id="SSF51735">
    <property type="entry name" value="NAD(P)-binding Rossmann-fold domains"/>
    <property type="match status" value="1"/>
</dbReference>
<feature type="transmembrane region" description="Helical" evidence="9">
    <location>
        <begin position="150"/>
        <end position="170"/>
    </location>
</feature>
<dbReference type="PANTHER" id="PTHR32507:SF0">
    <property type="entry name" value="NA(+)_H(+) ANTIPORTER 2-RELATED"/>
    <property type="match status" value="1"/>
</dbReference>
<keyword evidence="2" id="KW-0813">Transport</keyword>
<feature type="transmembrane region" description="Helical" evidence="9">
    <location>
        <begin position="89"/>
        <end position="112"/>
    </location>
</feature>
<keyword evidence="7" id="KW-0406">Ion transport</keyword>
<evidence type="ECO:0000256" key="4">
    <source>
        <dbReference type="ARBA" id="ARBA00022475"/>
    </source>
</evidence>
<evidence type="ECO:0000256" key="6">
    <source>
        <dbReference type="ARBA" id="ARBA00022989"/>
    </source>
</evidence>
<evidence type="ECO:0000259" key="10">
    <source>
        <dbReference type="Pfam" id="PF00999"/>
    </source>
</evidence>
<dbReference type="Pfam" id="PF00999">
    <property type="entry name" value="Na_H_Exchanger"/>
    <property type="match status" value="1"/>
</dbReference>
<dbReference type="InterPro" id="IPR003148">
    <property type="entry name" value="RCK_N"/>
</dbReference>
<evidence type="ECO:0000256" key="9">
    <source>
        <dbReference type="SAM" id="Phobius"/>
    </source>
</evidence>
<evidence type="ECO:0000256" key="5">
    <source>
        <dbReference type="ARBA" id="ARBA00022692"/>
    </source>
</evidence>
<evidence type="ECO:0000256" key="2">
    <source>
        <dbReference type="ARBA" id="ARBA00022448"/>
    </source>
</evidence>
<evidence type="ECO:0008006" key="13">
    <source>
        <dbReference type="Google" id="ProtNLM"/>
    </source>
</evidence>
<accession>A0A7V5U277</accession>
<dbReference type="Gene3D" id="1.20.1530.20">
    <property type="match status" value="1"/>
</dbReference>
<dbReference type="InterPro" id="IPR036291">
    <property type="entry name" value="NAD(P)-bd_dom_sf"/>
</dbReference>
<feature type="transmembrane region" description="Helical" evidence="9">
    <location>
        <begin position="363"/>
        <end position="381"/>
    </location>
</feature>
<comment type="caution">
    <text evidence="12">The sequence shown here is derived from an EMBL/GenBank/DDBJ whole genome shotgun (WGS) entry which is preliminary data.</text>
</comment>
<evidence type="ECO:0000259" key="11">
    <source>
        <dbReference type="Pfam" id="PF02254"/>
    </source>
</evidence>
<feature type="transmembrane region" description="Helical" evidence="9">
    <location>
        <begin position="54"/>
        <end position="77"/>
    </location>
</feature>
<feature type="transmembrane region" description="Helical" evidence="9">
    <location>
        <begin position="329"/>
        <end position="351"/>
    </location>
</feature>